<feature type="transmembrane region" description="Helical" evidence="7">
    <location>
        <begin position="208"/>
        <end position="229"/>
    </location>
</feature>
<dbReference type="AlphaFoldDB" id="A0A839RLK6"/>
<dbReference type="InterPro" id="IPR018461">
    <property type="entry name" value="Na/H_Antiport_NhaC-like_C"/>
</dbReference>
<evidence type="ECO:0000313" key="9">
    <source>
        <dbReference type="EMBL" id="MBB3036933.1"/>
    </source>
</evidence>
<feature type="transmembrane region" description="Helical" evidence="7">
    <location>
        <begin position="28"/>
        <end position="45"/>
    </location>
</feature>
<gene>
    <name evidence="9" type="ORF">FHU29_001367</name>
</gene>
<evidence type="ECO:0000256" key="1">
    <source>
        <dbReference type="ARBA" id="ARBA00004651"/>
    </source>
</evidence>
<dbReference type="GO" id="GO:0005886">
    <property type="term" value="C:plasma membrane"/>
    <property type="evidence" value="ECO:0007669"/>
    <property type="project" value="UniProtKB-SubCell"/>
</dbReference>
<feature type="transmembrane region" description="Helical" evidence="7">
    <location>
        <begin position="88"/>
        <end position="108"/>
    </location>
</feature>
<evidence type="ECO:0000256" key="4">
    <source>
        <dbReference type="ARBA" id="ARBA00022989"/>
    </source>
</evidence>
<keyword evidence="4 7" id="KW-1133">Transmembrane helix</keyword>
<evidence type="ECO:0000256" key="6">
    <source>
        <dbReference type="SAM" id="MobiDB-lite"/>
    </source>
</evidence>
<evidence type="ECO:0000256" key="3">
    <source>
        <dbReference type="ARBA" id="ARBA00022692"/>
    </source>
</evidence>
<evidence type="ECO:0000259" key="8">
    <source>
        <dbReference type="Pfam" id="PF03553"/>
    </source>
</evidence>
<feature type="compositionally biased region" description="Polar residues" evidence="6">
    <location>
        <begin position="1"/>
        <end position="20"/>
    </location>
</feature>
<organism evidence="9 10">
    <name type="scientific">Hoyosella altamirensis</name>
    <dbReference type="NCBI Taxonomy" id="616997"/>
    <lineage>
        <taxon>Bacteria</taxon>
        <taxon>Bacillati</taxon>
        <taxon>Actinomycetota</taxon>
        <taxon>Actinomycetes</taxon>
        <taxon>Mycobacteriales</taxon>
        <taxon>Hoyosellaceae</taxon>
        <taxon>Hoyosella</taxon>
    </lineage>
</organism>
<feature type="transmembrane region" description="Helical" evidence="7">
    <location>
        <begin position="322"/>
        <end position="342"/>
    </location>
</feature>
<dbReference type="RefSeq" id="WP_064442038.1">
    <property type="nucleotide sequence ID" value="NZ_BDDI01000018.1"/>
</dbReference>
<keyword evidence="3 7" id="KW-0812">Transmembrane</keyword>
<dbReference type="PANTHER" id="PTHR43478">
    <property type="entry name" value="NA+/H+ ANTIPORTER-RELATED"/>
    <property type="match status" value="1"/>
</dbReference>
<feature type="transmembrane region" description="Helical" evidence="7">
    <location>
        <begin position="556"/>
        <end position="574"/>
    </location>
</feature>
<proteinExistence type="predicted"/>
<accession>A0A839RLK6</accession>
<feature type="region of interest" description="Disordered" evidence="6">
    <location>
        <begin position="1"/>
        <end position="22"/>
    </location>
</feature>
<feature type="transmembrane region" description="Helical" evidence="7">
    <location>
        <begin position="128"/>
        <end position="146"/>
    </location>
</feature>
<dbReference type="Proteomes" id="UP000567922">
    <property type="component" value="Unassembled WGS sequence"/>
</dbReference>
<dbReference type="PANTHER" id="PTHR43478:SF1">
    <property type="entry name" value="NA+_H+ ANTIPORTER NHAC-LIKE C-TERMINAL DOMAIN-CONTAINING PROTEIN"/>
    <property type="match status" value="1"/>
</dbReference>
<dbReference type="Pfam" id="PF03553">
    <property type="entry name" value="Na_H_antiporter"/>
    <property type="match status" value="1"/>
</dbReference>
<feature type="transmembrane region" description="Helical" evidence="7">
    <location>
        <begin position="65"/>
        <end position="81"/>
    </location>
</feature>
<feature type="transmembrane region" description="Helical" evidence="7">
    <location>
        <begin position="362"/>
        <end position="386"/>
    </location>
</feature>
<protein>
    <submittedName>
        <fullName evidence="9">Na+/H+ antiporter NhaC</fullName>
    </submittedName>
</protein>
<evidence type="ECO:0000313" key="10">
    <source>
        <dbReference type="Proteomes" id="UP000567922"/>
    </source>
</evidence>
<keyword evidence="10" id="KW-1185">Reference proteome</keyword>
<evidence type="ECO:0000256" key="5">
    <source>
        <dbReference type="ARBA" id="ARBA00023136"/>
    </source>
</evidence>
<sequence>MSETKYPASSTPPFGTQKSGSSRTRRRTLVLATAIVVAILGVLLYQTMDMGSAVDGSSTAATGRWWSLLPPVVAISLALLTRQILPALFAGVWLGAWLAEGLSAWGLVTSLLDSAGVYVVDAIAEPDHVMIIAFTLMIGGLVGILRKNGGTDGIVRIVTRCASTPRRGQVATGGLGVAIFFDDYANTLVVGNTMRPVMDRLRVSREKLAYIVDSTAAPIATLALLSTWIGFQVVLIDDAIAGTDLTANGFAVFVESLKYAFYPILALALVFAIALSGRDFGPMLQAERRARTTGAVSREGADIGLGGVEDELTPHEEAPRRLVNALLPILVLVGTTVAGLFATGEGASIIEIVGDGDPFSSLLWGALLAILVAAALSMSQGILTIADVVAAWFAGVKSVLYVVIILVLAWALAALTGILGTAEFLAGALGTALPLFLLPAVLFVVAGAVAFSTGTSWGTMGILTPLAVPVAWAVLDARGLADAAGHPILFASVSTILAGAVLGDHCSPISDTTVISSLASQCDVIDHVRTQLPYALFVGAVVIVFGLVPVGLGLPWWAAMALCALVVVGGLMVAGRKSDAVDAPGFSPRPDPEAREVSG</sequence>
<feature type="transmembrane region" description="Helical" evidence="7">
    <location>
        <begin position="425"/>
        <end position="451"/>
    </location>
</feature>
<feature type="domain" description="Na+/H+ antiporter NhaC-like C-terminal" evidence="8">
    <location>
        <begin position="220"/>
        <end position="544"/>
    </location>
</feature>
<feature type="transmembrane region" description="Helical" evidence="7">
    <location>
        <begin position="398"/>
        <end position="419"/>
    </location>
</feature>
<dbReference type="EMBL" id="JACHWS010000001">
    <property type="protein sequence ID" value="MBB3036933.1"/>
    <property type="molecule type" value="Genomic_DNA"/>
</dbReference>
<feature type="transmembrane region" description="Helical" evidence="7">
    <location>
        <begin position="532"/>
        <end position="550"/>
    </location>
</feature>
<keyword evidence="5 7" id="KW-0472">Membrane</keyword>
<evidence type="ECO:0000256" key="2">
    <source>
        <dbReference type="ARBA" id="ARBA00022475"/>
    </source>
</evidence>
<keyword evidence="2" id="KW-1003">Cell membrane</keyword>
<reference evidence="9 10" key="1">
    <citation type="submission" date="2020-08" db="EMBL/GenBank/DDBJ databases">
        <title>Sequencing the genomes of 1000 actinobacteria strains.</title>
        <authorList>
            <person name="Klenk H.-P."/>
        </authorList>
    </citation>
    <scope>NUCLEOTIDE SEQUENCE [LARGE SCALE GENOMIC DNA]</scope>
    <source>
        <strain evidence="9 10">DSM 45258</strain>
    </source>
</reference>
<comment type="subcellular location">
    <subcellularLocation>
        <location evidence="1">Cell membrane</location>
        <topology evidence="1">Multi-pass membrane protein</topology>
    </subcellularLocation>
</comment>
<evidence type="ECO:0000256" key="7">
    <source>
        <dbReference type="SAM" id="Phobius"/>
    </source>
</evidence>
<comment type="caution">
    <text evidence="9">The sequence shown here is derived from an EMBL/GenBank/DDBJ whole genome shotgun (WGS) entry which is preliminary data.</text>
</comment>
<feature type="transmembrane region" description="Helical" evidence="7">
    <location>
        <begin position="259"/>
        <end position="281"/>
    </location>
</feature>
<dbReference type="OrthoDB" id="9762978at2"/>
<name>A0A839RLK6_9ACTN</name>